<keyword evidence="3" id="KW-0677">Repeat</keyword>
<dbReference type="Proteomes" id="UP000218287">
    <property type="component" value="Chromosome"/>
</dbReference>
<evidence type="ECO:0000256" key="5">
    <source>
        <dbReference type="ARBA" id="ARBA00023239"/>
    </source>
</evidence>
<dbReference type="Gene3D" id="1.25.10.10">
    <property type="entry name" value="Leucine-rich Repeat Variant"/>
    <property type="match status" value="3"/>
</dbReference>
<dbReference type="Gene3D" id="3.40.50.300">
    <property type="entry name" value="P-loop containing nucleotide triphosphate hydrolases"/>
    <property type="match status" value="1"/>
</dbReference>
<sequence>MEPLTTAAISDNQQARVYALSSVVTTKALKKTGERTVKRLLAVGAVSFSCLWLPVLPMGEGWAQTGKNAKVSTIIKHLKNKDATVRYNAADALGNMGGEAKTAIPALITALQSDTDATVRYNAANALWRMGEEAKEAIPALITALQSDTDANVRSNAANILGNMGYGVERAKEAIPALITALQSDKNADVRASAASALRSMGGEAKEAIPALITALQSDKDAKVRTSAAETLGNLRYTVERAKEAIPALIAALQSDKNADVRYRAAFALRSMKGEAKAAIPSLIAALQDKNQVSFNFDTVNLMAASALERIGLSFQDKAGTMPFAELDKAIGDLEKALKALKDKKDKRLDDDIIASLNRSLDALKTKRQSRLLDRTLEWMTKHPWVTGGLIYIIFFPSLWLILLRVRPLWILHINNALKPLASFKLPDALGGLTFPIRTLLFIEFFNYHPRVLDAWVEKRLNSAKQGFNKKKTVTERSVYVPIPVVLDNSNLAQLTGTDLQPIFNQKRATLLIWGEGGAGKTSLACTLAQWAMSDNETQRLSKHRMLPVLIEQELDNPLTETIGGQLQALISEAQAIDNELLTNLLRQRRILVIVDHFSEMGEVTRNKIHPAATDFPVNALIVTSRLEEKLDEVPKTTIQPLRVAGDKLSSFMEAYLTQRRKRDLFTDVEYFDACRRLSLMVGQRNITVLLAKLYAEQMIATKTGTAIDLPETIPDLMLAYLNELNRDRLETEPNNRTVQRDAQVIAWQCLKTTFRPTSAKLEDILAALDDSDTAPERLQHLEKRLRLIQTIGAAQDKIRLALDPLAEYLAGLYLIDTYASDTTSWQDFLTQVNAISDVELIKGFLLAVRDCCLAKGKEAGVPDFVADELALKTGLTTPAPAVLINS</sequence>
<dbReference type="Pfam" id="PF03130">
    <property type="entry name" value="HEAT_PBS"/>
    <property type="match status" value="1"/>
</dbReference>
<dbReference type="InterPro" id="IPR004155">
    <property type="entry name" value="PBS_lyase_HEAT"/>
</dbReference>
<dbReference type="Pfam" id="PF13646">
    <property type="entry name" value="HEAT_2"/>
    <property type="match status" value="1"/>
</dbReference>
<dbReference type="AlphaFoldDB" id="A0A1Z4GE93"/>
<dbReference type="InterPro" id="IPR000357">
    <property type="entry name" value="HEAT"/>
</dbReference>
<dbReference type="PANTHER" id="PTHR12697:SF5">
    <property type="entry name" value="DEOXYHYPUSINE HYDROXYLASE"/>
    <property type="match status" value="1"/>
</dbReference>
<dbReference type="PROSITE" id="PS50176">
    <property type="entry name" value="ARM_REPEAT"/>
    <property type="match status" value="3"/>
</dbReference>
<protein>
    <recommendedName>
        <fullName evidence="6">NACHT C-terminal Helical domain-containing protein</fullName>
    </recommendedName>
</protein>
<gene>
    <name evidence="7" type="ORF">NIES21_16310</name>
</gene>
<dbReference type="SUPFAM" id="SSF52540">
    <property type="entry name" value="P-loop containing nucleoside triphosphate hydrolases"/>
    <property type="match status" value="1"/>
</dbReference>
<evidence type="ECO:0000256" key="1">
    <source>
        <dbReference type="ARBA" id="ARBA00009299"/>
    </source>
</evidence>
<dbReference type="InterPro" id="IPR027417">
    <property type="entry name" value="P-loop_NTPase"/>
</dbReference>
<dbReference type="SMART" id="SM00567">
    <property type="entry name" value="EZ_HEAT"/>
    <property type="match status" value="6"/>
</dbReference>
<comment type="similarity">
    <text evidence="1">Belongs to the CpcE/RpcE/PecE family.</text>
</comment>
<evidence type="ECO:0000313" key="8">
    <source>
        <dbReference type="Proteomes" id="UP000218287"/>
    </source>
</evidence>
<name>A0A1Z4GE93_9CYAN</name>
<dbReference type="OrthoDB" id="499561at2"/>
<dbReference type="Pfam" id="PF22731">
    <property type="entry name" value="NCH4"/>
    <property type="match status" value="1"/>
</dbReference>
<dbReference type="InterPro" id="IPR016024">
    <property type="entry name" value="ARM-type_fold"/>
</dbReference>
<dbReference type="GO" id="GO:0016829">
    <property type="term" value="F:lyase activity"/>
    <property type="evidence" value="ECO:0007669"/>
    <property type="project" value="UniProtKB-KW"/>
</dbReference>
<keyword evidence="8" id="KW-1185">Reference proteome</keyword>
<proteinExistence type="inferred from homology"/>
<dbReference type="PANTHER" id="PTHR12697">
    <property type="entry name" value="PBS LYASE HEAT-LIKE PROTEIN"/>
    <property type="match status" value="1"/>
</dbReference>
<evidence type="ECO:0000256" key="2">
    <source>
        <dbReference type="ARBA" id="ARBA00022549"/>
    </source>
</evidence>
<organism evidence="7 8">
    <name type="scientific">Anabaenopsis circularis NIES-21</name>
    <dbReference type="NCBI Taxonomy" id="1085406"/>
    <lineage>
        <taxon>Bacteria</taxon>
        <taxon>Bacillati</taxon>
        <taxon>Cyanobacteriota</taxon>
        <taxon>Cyanophyceae</taxon>
        <taxon>Nostocales</taxon>
        <taxon>Nodulariaceae</taxon>
        <taxon>Anabaenopsis</taxon>
    </lineage>
</organism>
<keyword evidence="4" id="KW-0605">Phycobilisome</keyword>
<dbReference type="GO" id="GO:0016491">
    <property type="term" value="F:oxidoreductase activity"/>
    <property type="evidence" value="ECO:0007669"/>
    <property type="project" value="TreeGrafter"/>
</dbReference>
<dbReference type="Pfam" id="PF02985">
    <property type="entry name" value="HEAT"/>
    <property type="match status" value="1"/>
</dbReference>
<reference evidence="7 8" key="1">
    <citation type="submission" date="2017-06" db="EMBL/GenBank/DDBJ databases">
        <title>Genome sequencing of cyanobaciteial culture collection at National Institute for Environmental Studies (NIES).</title>
        <authorList>
            <person name="Hirose Y."/>
            <person name="Shimura Y."/>
            <person name="Fujisawa T."/>
            <person name="Nakamura Y."/>
            <person name="Kawachi M."/>
        </authorList>
    </citation>
    <scope>NUCLEOTIDE SEQUENCE [LARGE SCALE GENOMIC DNA]</scope>
    <source>
        <strain evidence="7 8">NIES-21</strain>
    </source>
</reference>
<keyword evidence="5" id="KW-0456">Lyase</keyword>
<feature type="domain" description="NACHT C-terminal Helical" evidence="6">
    <location>
        <begin position="836"/>
        <end position="877"/>
    </location>
</feature>
<evidence type="ECO:0000313" key="7">
    <source>
        <dbReference type="EMBL" id="BAY15812.1"/>
    </source>
</evidence>
<dbReference type="InterPro" id="IPR011989">
    <property type="entry name" value="ARM-like"/>
</dbReference>
<dbReference type="SUPFAM" id="SSF48371">
    <property type="entry name" value="ARM repeat"/>
    <property type="match status" value="1"/>
</dbReference>
<accession>A0A1Z4GE93</accession>
<dbReference type="GO" id="GO:0030089">
    <property type="term" value="C:phycobilisome"/>
    <property type="evidence" value="ECO:0007669"/>
    <property type="project" value="UniProtKB-KW"/>
</dbReference>
<evidence type="ECO:0000259" key="6">
    <source>
        <dbReference type="Pfam" id="PF22731"/>
    </source>
</evidence>
<evidence type="ECO:0000256" key="4">
    <source>
        <dbReference type="ARBA" id="ARBA00022738"/>
    </source>
</evidence>
<dbReference type="InterPro" id="IPR000225">
    <property type="entry name" value="Armadillo"/>
</dbReference>
<keyword evidence="2" id="KW-0042">Antenna complex</keyword>
<evidence type="ECO:0000256" key="3">
    <source>
        <dbReference type="ARBA" id="ARBA00022737"/>
    </source>
</evidence>
<dbReference type="InterPro" id="IPR054589">
    <property type="entry name" value="NCH4"/>
</dbReference>
<dbReference type="EMBL" id="AP018174">
    <property type="protein sequence ID" value="BAY15812.1"/>
    <property type="molecule type" value="Genomic_DNA"/>
</dbReference>